<feature type="domain" description="PA14" evidence="2">
    <location>
        <begin position="1226"/>
        <end position="1550"/>
    </location>
</feature>
<dbReference type="Proteomes" id="UP000183794">
    <property type="component" value="Unassembled WGS sequence"/>
</dbReference>
<dbReference type="InterPro" id="IPR038081">
    <property type="entry name" value="CalX-like_sf"/>
</dbReference>
<dbReference type="InterPro" id="IPR028994">
    <property type="entry name" value="Integrin_alpha_N"/>
</dbReference>
<dbReference type="SUPFAM" id="SSF49899">
    <property type="entry name" value="Concanavalin A-like lectins/glucanases"/>
    <property type="match status" value="1"/>
</dbReference>
<dbReference type="Pfam" id="PF13385">
    <property type="entry name" value="Laminin_G_3"/>
    <property type="match status" value="1"/>
</dbReference>
<dbReference type="PROSITE" id="PS51820">
    <property type="entry name" value="PA14"/>
    <property type="match status" value="2"/>
</dbReference>
<dbReference type="InterPro" id="IPR037524">
    <property type="entry name" value="PA14/GLEYA"/>
</dbReference>
<evidence type="ECO:0000256" key="1">
    <source>
        <dbReference type="SAM" id="MobiDB-lite"/>
    </source>
</evidence>
<proteinExistence type="predicted"/>
<evidence type="ECO:0000313" key="4">
    <source>
        <dbReference type="Proteomes" id="UP000183794"/>
    </source>
</evidence>
<feature type="region of interest" description="Disordered" evidence="1">
    <location>
        <begin position="5363"/>
        <end position="5387"/>
    </location>
</feature>
<evidence type="ECO:0000259" key="2">
    <source>
        <dbReference type="PROSITE" id="PS51820"/>
    </source>
</evidence>
<sequence length="5754" mass="624009">MNTNTESALNEAIQAAKSDPNCVDGCVIDIRETGHISLSSALNKVTDFNHPIWLLGNSTSTTTIDAGSKDQHLFVDNSKDGFFALQAVTLSSGYVKGGDATDGAGGGLGAGGAMFVNNGMVIIEHAAVTGSKAEKGTSQGNAGSGGRYNDQPGGNGSSGGGMNSNAKYRPVDSIPGAAGIGAGPCWDDDGCNATKRQFGKLGGFGTGGGSAGGGGGSHSDAADEGGNGGGGGAGGFGGGGGGDDDTFGGDDPGAGGPAGAGGSGGGKEGKGGNTGSTNGGAGGSGGSGTALGGGIFVRGDNGAKLIVNNASFSGNSADNSANAIFDWNGSAGTSKDNNATDYNNSQLTLSLSVVNLDGVDQTRFVEGERANLVINITGSVGSKGIPVYLYLSDLASLAEKGTGNIAQDSNTDFAWNGSNLIKIELPAEQTEKYYVNLPNAKGTNELGVYSGIQLYLDKVLEGDESFTVSLLAGPDYQLANDNISQTIIIEDANYQVELLQDAAMNHTVICDAADALEQRAQVPEVDCKSGGRVSRIDVNDLKGLGYVTVQAKRPINFFRDGKNSGLPSNWTVDDSKHTNFITGELFNNALAGGLPVHYSIAGKPSDVLSNQVNYNNELYAAIDNELLNLDGAQVFNAVVIPVTEVESEEGSSLPPGAARIYFSALPDAVKDATQSFTLSLEAFPNDPSYDEDNFCNDENLSVCEVLYNTPAGDYQFYTVTNDNAANNAKLTVHNSGEFIPEIVIIDGINGEPVTDDNDSNNPLLIDENGSLVFWVKLGSQPTANVVVMINNQELIFGDNNWYLYQSISIADGNWESSISVTVSSSDGEYNEDLNRTLTPSDNPTRFKIKEAAIPQVSAREVQVGVQATMEDYREGFLDYPIFNVVLSQPLPVAVVANVTSVINSNTKTYKVAIPAWQQVAQVAIPVADDSLVNGDRLLSVTVNSVVDQSDSVLSNIQVSDMHTATVQVKDDEQARILISQHLPDSASKGDMVRLLPEVEILGVSPSGNLQVQQNDSRIKNIVISQVKDGLDDKGGNITQHGLLYELVVNTPGSTGQILESAPSTDFKYIVLPDQPYKAKINDSDDPLTLATIPSHHIVRQRGNIIVDQTGWYTFSYQEQDNQRVELWMNSIDDYSQNKGLIAPYFEDTDHNGIPDEKPVAESKPIALKANTRYYLEALYEAPSTGQFQAVQMNYSFSDVEPNQYPQARTAHNSATPVPLEWLSPATVDGGFVVEVYENIGSESLDAFMQSEAFIQGLPSRMDILTDKLEIPTTDWNTDIGRRITVNITAPESGEYQFALASDGDAKMYLLDVDGKREEISWIKGAEKYGSYSIETKKNDYVGTNVTRTKFNLARSSDGINADTPWEIEYTMAEDTKGTKPFGAHTNVTMFEDMTSNGHICQDDNLTTSDEGTTTTAGAPGVQTNVLYFDGPGGCDFFTDDYDGKSLSLIFLDMPATYTQEHYTNIILDGHPLDKGPDYPGIREWYWDDVAEDEETDGQRNSQQRSALLTFTQGKEYTLEIVQINPRDDDHLSVAWKRPSVETLEIIDATNISFTRFILPVTLLEASDAGVETRSDAIDLRLSASPFLYKGREYQVTSVTLAGDPKGQVEGVTPHQAPGWLEFTSGFSASLVKDSNLTVDNTSNVEITLQDRPTDPAVVSLSVGQTQRIGFQLAGEPADNANIVIDVAIEYPDTATGNSAELGLKCIDGEGDSCKQFTFNSLNWSIPQYVNVTAIAEGPVVNVDYDPSLSKATVRATQRDASGSTDDFDTDAITIQIYPNMALNDTIYFAKSSGEAINSIGFTEDTLDSIKMKDGQGNDLGWFWRLESGKLLGSKIVDGDYGIIISAMSDDEEAGLNITPVPEHADPVTFTAAVELNSQYYTDIGDIGDIRDVVTVSGIQWMINADQQGALGTLVINAGQPGLTLANQLVSSSSEAFSELEYFSYQPKGREPVRAALNEVLVTEFGEITLVNGNPDIKWYFEPNPRPQPQNLSFSLHFSTGEHAPKEIDLSEYNKASALATCMSALPDFSQPRVVLSGFSAVQENADAQTLTVMLKSADGSEVITASENINVYYTVAQLGVTDPGNKALDLAPQPSSDNITLHKARALELTKPVVLQEKNSVRFTLEAWVYPTERDSQQGIFSGLDASGQSIDLLYLSDGQLQAFGGLSAALPSKLAADIGFHIAWQVGDLGQALFVNGEKITQGDILSSGSASLMLTHIGKGKADYLNGLIDEVRVWGEARSDLEIAQNYYTSLVSLSDSGNAGLLGYWAFNDFTLQQAENELLLLNQNGEHIDTSLQVNQQALWKIQRSATVNMDYEGLSSHAQQVQNIFELTPEMTDGKSTFAIGDLNNDQRNDVAIVNRRGELSFMLSTPASKGVVEVKAEHYQRITTDINLGHAAPLALGDIDGDQDLDLVAGLNSGELALLRNISNTANIRAGGGLANSALQFVESQNVEVQHRTLVKSQEEPHIFAPAFVPTSSGKLRLLLTAKNLVLSFDVDTDDQQWQLRQRERDSSPFAQLSLSKRLQQRNITPQYVDLDRDGDQDLILDTLGNLPGQTPGALTYYENFGSDAAPVYFPAPRSHIARFLQQSARYLAPEYRRVNVKYHPFDQVAYSQFADMNNDGFDDILVSDNAGQINLFTSQGYDFVTIPEGSSSADITFNIIDDAYVENTESIVVQLVEGKPEQAQYHYAAGEDRAIIKIEDNDQPGLVLLDATGAEVLTVVKVSETGDATAYQVKLQSQPTREVSLRVASSNPVNGGLLALGSSLEAVPEDSGFTDTIFVQFTANKNDWKIPKVFWIKGIDDQVDDPSAEFVIAVVASSSDIAYDKQAAVLSAVSSDNDDKAVVSLEFTSLPNVDAMGAVVSSEGQVNALTVSLAAQPTAPVMLTLQPTDKELTLFPQRKLVRALTTNDDSQQIRRIDSRSIHREASILGCTLPSNAAGIVTKGDYGNWCWHESGEYQFQQMRYAERNKPLEQLSFMVDNSYGKLSTETISARLSAADVSNKSPAIEVINLLTGEIIGTSASAEQELLHTNNLVLDVQAPVVSFGVRPSSKISGDDSITFTITGTSIEHKFIFTAHDWLQWQRIDDESLDYDSKVSISAIFTGEGGDSIYGEDRNLTVVGKSTPRLVLQDWRMALTKGGAQLADNDDAAVFTDGGGKVILNVRLSVTPEDRVDVSVVEDSSATVSFTKENFQQWQKLVVNADKLDSIQIQSKDHNSNDYASVRSLTVVKQAMGESYGNFFEYAGNLAGDSLSLYFTPDNWQLGQTFTVSAIDDQKVEYTSVSNINVLLANPEQALSGDIGQLRWNFDGTLSYALRPDLHEGLYVEQRFYFTDDDASYNNRSLDITVRVSESMYKGEPTLSYEVLGYVDAPVCVLVDQNCEDMPASISFTQVGNNFESNLDLTANLTGVAQQPLAAAFLARLQDPITVSIEDNDKPVVRAGVDLNASENSHPGYFTLSVLDPVGIPGGLGVHYRVIGVEEGAEFGATAETVPPSGGGLNDPGPDFQAYDVIKQGTLFIPQNKTRVSLPIFPIDDFTPEESLAARYEKVVLIIEPPVGNGDYDGDQYLLDERNPQYKTAGVRIMDNEEVGLKYVFPMQGLTVDEGNFNGFKVGLMSQPQTQVSLDFYNTSVRHENAFDGSFFNVSSVIFDNTNWNQWQTIDVQLYNNQRENYDSKSPRFSDLYFTLLDSSLVCADDPTNPSLCEPFYNNMKGALNMTSPDNDNDGEAKVVEISDVMMTDQESGFGTLTPLKGTDGIFAGDFVYVLSNGDYGSADHSQDMLKAISQSASGEIYDVFDYTMEPLQGSEISQQVAVQIKALERIEFTEVIDQAGISFPAGKFGNLVFNFDGSHGRYTYMFDTAAIEDALEDTEEWRVTDSFVFEMTSGVVGVADGELQQEFVAFNIEVNKYQQDDNGTDKTYYQALINGNPPVACEGAADQTVCVGAGSQRFISGDVTPNTIGGSVADSSVQYKIIKVGRPVLEPVVTRVNLRDSDGADLWAGNQLIHTNPLFDVNSINGADNLVQTGEVLRGDYGQLTLNTDGRFWYQVDLALLNNDLESTDMRQVNDEFVVQLSNHARVAMSFVSTLQVDQNAEKLIVTMNDELLAQDDSNTEKFSGSLLSAEDMLGVVRVGRLPHTIRLREQSLPPQVLAQGLAEALSFIQQRFYDISVPVFGRMGGGPTSDTTGNSAESKAPSFIDRMLSLLIMRMTAQPHLTTEELANLINAVLQASFAQYNVPLQVLKLDSEKLIMRLSYTLGTSIASNELKTDLGMPSMGHFSGSAAGTAKFTADLVFGINFRSVQSGDDGNNKMTPNVFVVTEQAMLDALLGAPQIEPVNIYELKTWESTSVGNSGVLFVNSNGNLLDKQIPAMAPDNIKYINEGLKEHYCSEVWNICPELRWKWLEESQSMNWDLSSRDGVKDFGTLVGYVVNATSESVYGDVIAITLRQPDSIGPNKVTQIQLGVTIDPGNVLASNRQSDSLKKEYIRGVLEYLSSTNTKLTYANEHIRVFDIYSQNYGPNDKSMTAHSSQTMKLGFSVGVLREGSSDPLGYFHPDSYVAKSKITNATPDDNLTADEIIVPVNSTYSDKTKSVTTGCNSATSSEIWKCDTSNSQLVVRASWQQGGSQSELYFPSDRNAFKTKKTYTETVAVAHGKLKIKGRVQGSGTNKTVKWTWKFASLPAKSQNFPPNSNVIDVPVIKVYKQGDSASAEKLSYSITRHMLMFASNQPGDDSEKASAISKLTGELAASIEFRGDMQFFLLGGSINQARRIPTNVDASSIIAPDEVFGRLTGKMNAKSTIVNVEESNTGDAPAYVVGQYGVLAIAKDGSYSYYRKPELELESWDLKCGDYEKLPINPTDASLKAFCKDLLEVDEEGRALYWDDETQAQSKILIKGYQVDNCGSYTDVAAGKAGCTVNNPNVIYVPEDETELTESGVSSLESAIDVELVGLTGWQDTANLVNRKTLKQVWELIKVSDTDGVMYGQTQLVDDFFISVTSDTAFRKLSFELGIDNGIQAIFNDVPFDGLAPDTVSYPDDDALEAKGWAGGRINYHEFGFGEILQASSLAIQPMAEANIYLSVALRDPRTAHQTDGVEGLVYLTDFTNPKDLVSYSLGGNAALYAKINAGIDTNLYKETDDDEQYQGFSIPGPSVSTNIGLVANYQFEGSFSDVSSHGGEFMFGAFNLELDIGEFISDKLVEPLGAMSSFLDPVQPIANALTADMKIFQSLNLTDVFDANYDGKITILEVPTPFMRSSGPKAERFQKQLKSVSRFLEFISGMAQMIKIAGELGDELSGAQALDERIISLDGYQLSPESIRIVPYQTSSDFTNIDLSLVPYVNQLGHIVLGIDKNYQYIKTLGGTLTSSTVKPMNPVKPRPGKPSTQKNTSMGKVKSRYADLQQRGVVSFPILSNPLDILKFVFGDPADLMLIDTPDFNFDFEVEKGWRPPPAPIFKGKISGQLQIISDTMIGIDTAGLLSAVCGSDAPGPVWDCQGELSAGERSIRLLNSVFLRDWNDQSYYAGGDTSANKVFWKGSERQLPGITVWDKHELAGNAEVDIGAGIDLGVFGAFFQGGPGIGGGIDVVDLCEPSTPDLCDPIQNGDFTAGGVYDGKIRAYDFVMQMINDPMSTFDIGFTFYVDFEAYVETFKVKIWEELIGYFPLFEFDKDGAHWAGGAKSSSGVSLAGAILYFDANNNQLLDPGEPMTFTDAKGLASLHIPYHLYDRNRDGRISNQDGTIRHFGGINVKTGLGQIQQVGFR</sequence>
<evidence type="ECO:0000313" key="3">
    <source>
        <dbReference type="EMBL" id="SGY89167.1"/>
    </source>
</evidence>
<dbReference type="Gene3D" id="2.60.40.2030">
    <property type="match status" value="1"/>
</dbReference>
<feature type="compositionally biased region" description="Gly residues" evidence="1">
    <location>
        <begin position="153"/>
        <end position="162"/>
    </location>
</feature>
<dbReference type="Gene3D" id="2.60.120.200">
    <property type="match status" value="1"/>
</dbReference>
<feature type="domain" description="PA14" evidence="2">
    <location>
        <begin position="1037"/>
        <end position="1208"/>
    </location>
</feature>
<protein>
    <recommendedName>
        <fullName evidence="2">PA14 domain-containing protein</fullName>
    </recommendedName>
</protein>
<dbReference type="InterPro" id="IPR013320">
    <property type="entry name" value="ConA-like_dom_sf"/>
</dbReference>
<gene>
    <name evidence="3" type="ORF">NVI5450_0958</name>
</gene>
<name>A0A1K9Z5S5_9GAMM</name>
<feature type="region of interest" description="Disordered" evidence="1">
    <location>
        <begin position="209"/>
        <end position="284"/>
    </location>
</feature>
<dbReference type="SUPFAM" id="SSF69318">
    <property type="entry name" value="Integrin alpha N-terminal domain"/>
    <property type="match status" value="1"/>
</dbReference>
<organism evidence="3 4">
    <name type="scientific">Moritella viscosa</name>
    <dbReference type="NCBI Taxonomy" id="80854"/>
    <lineage>
        <taxon>Bacteria</taxon>
        <taxon>Pseudomonadati</taxon>
        <taxon>Pseudomonadota</taxon>
        <taxon>Gammaproteobacteria</taxon>
        <taxon>Alteromonadales</taxon>
        <taxon>Moritellaceae</taxon>
        <taxon>Moritella</taxon>
    </lineage>
</organism>
<feature type="compositionally biased region" description="Gly residues" evidence="1">
    <location>
        <begin position="225"/>
        <end position="241"/>
    </location>
</feature>
<dbReference type="SUPFAM" id="SSF141072">
    <property type="entry name" value="CalX-like"/>
    <property type="match status" value="1"/>
</dbReference>
<reference evidence="3 4" key="1">
    <citation type="submission" date="2016-11" db="EMBL/GenBank/DDBJ databases">
        <authorList>
            <person name="Jaros S."/>
            <person name="Januszkiewicz K."/>
            <person name="Wedrychowicz H."/>
        </authorList>
    </citation>
    <scope>NUCLEOTIDE SEQUENCE [LARGE SCALE GENOMIC DNA]</scope>
    <source>
        <strain evidence="3">NVI 5450</strain>
    </source>
</reference>
<feature type="compositionally biased region" description="Gly residues" evidence="1">
    <location>
        <begin position="250"/>
        <end position="284"/>
    </location>
</feature>
<feature type="region of interest" description="Disordered" evidence="1">
    <location>
        <begin position="130"/>
        <end position="168"/>
    </location>
</feature>
<dbReference type="EMBL" id="FPLD01000035">
    <property type="protein sequence ID" value="SGY89167.1"/>
    <property type="molecule type" value="Genomic_DNA"/>
</dbReference>
<accession>A0A1K9Z5S5</accession>